<evidence type="ECO:0000256" key="6">
    <source>
        <dbReference type="SAM" id="Phobius"/>
    </source>
</evidence>
<evidence type="ECO:0000256" key="2">
    <source>
        <dbReference type="ARBA" id="ARBA00022475"/>
    </source>
</evidence>
<evidence type="ECO:0000256" key="4">
    <source>
        <dbReference type="ARBA" id="ARBA00022989"/>
    </source>
</evidence>
<feature type="transmembrane region" description="Helical" evidence="6">
    <location>
        <begin position="332"/>
        <end position="351"/>
    </location>
</feature>
<keyword evidence="8" id="KW-1185">Reference proteome</keyword>
<evidence type="ECO:0000313" key="7">
    <source>
        <dbReference type="EMBL" id="MBB3955737.1"/>
    </source>
</evidence>
<evidence type="ECO:0000256" key="1">
    <source>
        <dbReference type="ARBA" id="ARBA00004651"/>
    </source>
</evidence>
<dbReference type="Gene3D" id="1.20.1740.10">
    <property type="entry name" value="Amino acid/polyamine transporter I"/>
    <property type="match status" value="1"/>
</dbReference>
<reference evidence="7 8" key="1">
    <citation type="submission" date="2020-08" db="EMBL/GenBank/DDBJ databases">
        <title>Genomic Encyclopedia of Type Strains, Phase IV (KMG-IV): sequencing the most valuable type-strain genomes for metagenomic binning, comparative biology and taxonomic classification.</title>
        <authorList>
            <person name="Goeker M."/>
        </authorList>
    </citation>
    <scope>NUCLEOTIDE SEQUENCE [LARGE SCALE GENOMIC DNA]</scope>
    <source>
        <strain evidence="7 8">DSM 27057</strain>
    </source>
</reference>
<dbReference type="Pfam" id="PF13520">
    <property type="entry name" value="AA_permease_2"/>
    <property type="match status" value="1"/>
</dbReference>
<dbReference type="RefSeq" id="WP_183626274.1">
    <property type="nucleotide sequence ID" value="NZ_JACIDX010000009.1"/>
</dbReference>
<protein>
    <submittedName>
        <fullName evidence="7">Ethanolamine permease</fullName>
    </submittedName>
</protein>
<keyword evidence="4 6" id="KW-1133">Transmembrane helix</keyword>
<keyword evidence="2" id="KW-1003">Cell membrane</keyword>
<keyword evidence="5 6" id="KW-0472">Membrane</keyword>
<dbReference type="GO" id="GO:0005886">
    <property type="term" value="C:plasma membrane"/>
    <property type="evidence" value="ECO:0007669"/>
    <property type="project" value="UniProtKB-SubCell"/>
</dbReference>
<accession>A0A7W6G872</accession>
<comment type="caution">
    <text evidence="7">The sequence shown here is derived from an EMBL/GenBank/DDBJ whole genome shotgun (WGS) entry which is preliminary data.</text>
</comment>
<sequence length="458" mass="48784">MKQQGDVTLAKSLGSFQLWGIAVGLVISGEYFGWSYGWATAGTLGFLVTTIFIAAMYVAFIFSFTELTTAIPHSGGPFAYSREAFGPLAGTVAGMATLIEFVFAPPAIALAIGAYLNVQFPAIPPKLAALGAYVVFMALNIVGVRIAATFELVITLLAVGELLVFMGVVAPAFEWRHFAAAGWAGQSSFAATSLFGIVAAAPFAIWFFLAIEGVAMAAEEARDPHRTIPIAYITGIVTLTLLAFGVMLFAGGSGDWRSLSNLNDPLPQAMIRVVGQSSSWLHMLVWLGLFGLIASFHGIIMGYSRQIFALGRAGYLPHYFARLHPRFRTPHIAVMAGGFVGIAAIFSDNLITVGGSSLTAGIVTVAAFGALTIYIMSMASLFRLRRSHPAMERPYRAPLYPFLPAIALILALIATISMVIFNPVIFAIFVAIMVVGVSGSVRFRHRHARISAGSSQAA</sequence>
<organism evidence="7 8">
    <name type="scientific">Novosphingobium sediminicola</name>
    <dbReference type="NCBI Taxonomy" id="563162"/>
    <lineage>
        <taxon>Bacteria</taxon>
        <taxon>Pseudomonadati</taxon>
        <taxon>Pseudomonadota</taxon>
        <taxon>Alphaproteobacteria</taxon>
        <taxon>Sphingomonadales</taxon>
        <taxon>Sphingomonadaceae</taxon>
        <taxon>Novosphingobium</taxon>
    </lineage>
</organism>
<gene>
    <name evidence="7" type="ORF">GGR38_002693</name>
</gene>
<dbReference type="PANTHER" id="PTHR42770">
    <property type="entry name" value="AMINO ACID TRANSPORTER-RELATED"/>
    <property type="match status" value="1"/>
</dbReference>
<proteinExistence type="predicted"/>
<dbReference type="PANTHER" id="PTHR42770:SF7">
    <property type="entry name" value="MEMBRANE PROTEIN"/>
    <property type="match status" value="1"/>
</dbReference>
<feature type="transmembrane region" description="Helical" evidence="6">
    <location>
        <begin position="44"/>
        <end position="64"/>
    </location>
</feature>
<keyword evidence="3 6" id="KW-0812">Transmembrane</keyword>
<name>A0A7W6G872_9SPHN</name>
<feature type="transmembrane region" description="Helical" evidence="6">
    <location>
        <begin position="85"/>
        <end position="115"/>
    </location>
</feature>
<dbReference type="EMBL" id="JACIDX010000009">
    <property type="protein sequence ID" value="MBB3955737.1"/>
    <property type="molecule type" value="Genomic_DNA"/>
</dbReference>
<dbReference type="InterPro" id="IPR050367">
    <property type="entry name" value="APC_superfamily"/>
</dbReference>
<dbReference type="AlphaFoldDB" id="A0A7W6G872"/>
<dbReference type="NCBIfam" id="TIGR00908">
    <property type="entry name" value="2A0305"/>
    <property type="match status" value="1"/>
</dbReference>
<dbReference type="GO" id="GO:0022857">
    <property type="term" value="F:transmembrane transporter activity"/>
    <property type="evidence" value="ECO:0007669"/>
    <property type="project" value="InterPro"/>
</dbReference>
<feature type="transmembrane region" description="Helical" evidence="6">
    <location>
        <begin position="12"/>
        <end position="32"/>
    </location>
</feature>
<dbReference type="InterPro" id="IPR002293">
    <property type="entry name" value="AA/rel_permease1"/>
</dbReference>
<feature type="transmembrane region" description="Helical" evidence="6">
    <location>
        <begin position="280"/>
        <end position="303"/>
    </location>
</feature>
<feature type="transmembrane region" description="Helical" evidence="6">
    <location>
        <begin position="230"/>
        <end position="250"/>
    </location>
</feature>
<evidence type="ECO:0000256" key="3">
    <source>
        <dbReference type="ARBA" id="ARBA00022692"/>
    </source>
</evidence>
<feature type="transmembrane region" description="Helical" evidence="6">
    <location>
        <begin position="424"/>
        <end position="443"/>
    </location>
</feature>
<feature type="transmembrane region" description="Helical" evidence="6">
    <location>
        <begin position="153"/>
        <end position="173"/>
    </location>
</feature>
<comment type="subcellular location">
    <subcellularLocation>
        <location evidence="1">Cell membrane</location>
        <topology evidence="1">Multi-pass membrane protein</topology>
    </subcellularLocation>
</comment>
<feature type="transmembrane region" description="Helical" evidence="6">
    <location>
        <begin position="397"/>
        <end position="418"/>
    </location>
</feature>
<feature type="transmembrane region" description="Helical" evidence="6">
    <location>
        <begin position="193"/>
        <end position="218"/>
    </location>
</feature>
<feature type="transmembrane region" description="Helical" evidence="6">
    <location>
        <begin position="127"/>
        <end position="146"/>
    </location>
</feature>
<dbReference type="PIRSF" id="PIRSF006060">
    <property type="entry name" value="AA_transporter"/>
    <property type="match status" value="1"/>
</dbReference>
<evidence type="ECO:0000313" key="8">
    <source>
        <dbReference type="Proteomes" id="UP000548867"/>
    </source>
</evidence>
<dbReference type="InterPro" id="IPR004757">
    <property type="entry name" value="EtNH_permease"/>
</dbReference>
<feature type="transmembrane region" description="Helical" evidence="6">
    <location>
        <begin position="357"/>
        <end position="376"/>
    </location>
</feature>
<dbReference type="Proteomes" id="UP000548867">
    <property type="component" value="Unassembled WGS sequence"/>
</dbReference>
<evidence type="ECO:0000256" key="5">
    <source>
        <dbReference type="ARBA" id="ARBA00023136"/>
    </source>
</evidence>